<gene>
    <name evidence="2" type="ORF">FZEAL_2259</name>
</gene>
<evidence type="ECO:0000313" key="3">
    <source>
        <dbReference type="Proteomes" id="UP000635477"/>
    </source>
</evidence>
<sequence>MYRTLRRIERFPATTSLGPSVSNARSLSLAIRIRPRYAATPPSPAILKASSGAIYSSWTAENVVTRKQWSSNESKLPPKDGVTGRTEAWSPTPLGIRLYQSADTDVMAQSPGLDEVSDWERRIVTTRHNHGDEGAWEIFLDLRKKGHVHIITEPRADFLRDHILKSALTNADRMEELYMFARQLQDEYEFEWPELYMKVLHFYLGQADYDTAFRWHLKLMPIFRPDLDSFSALLTSFVLDFSPKVQSTLTRMYIFSPYRELYDYIVPALFDSGQSHPARVWRKRFLLYNDHAKTSKSKPFLDFISCYFSKVKLTPEESRVLGQGAGAEPVPTKSANGDSEPSQPKGIYSDKFTARWFASSWTSAEFAINLMQKLGLRTIGPLSLQSVALREDDTRGVTDRLAQLQKLGIVVASKVYCKALVVFTNRGEEDLLRDLLHCDIHPDEFEDPETRQLLLAAAARQQDRGRERLLQELEAIEAHSASRGKSLSEELNQQLNTALSRMGLAKVRTVMDQMESLNVSMEQRNSVALLHRVFKDIWFHPKMSKQKAHGYQEDPQLDRAIHLALRVARHDVAVPTRYWQMLLYNLGRLGRFSELEELSFEICELYSPEIGGLFPVHWRDKPPAPGTKPAKGSKQGQESWPEAFAKVESRGKETHFMEQFWRAEMGLEEEEPKPDKKSHNSPQRLKYTSEYVSCIPADLPFTNRQHPVQKIFDISLQRAILRWGFDKTLAHAPTRLALMKVKQAGVQNYDLACGVRLLALLRDRGVYIDNQVVRSAIIKRIAVAYLPGRARSRARDDRELSPANMKRLVDEAWGSEILPSEAQLVTEVENQKPKLWKNYSRLLKNAYDEDGGDD</sequence>
<organism evidence="2 3">
    <name type="scientific">Fusarium zealandicum</name>
    <dbReference type="NCBI Taxonomy" id="1053134"/>
    <lineage>
        <taxon>Eukaryota</taxon>
        <taxon>Fungi</taxon>
        <taxon>Dikarya</taxon>
        <taxon>Ascomycota</taxon>
        <taxon>Pezizomycotina</taxon>
        <taxon>Sordariomycetes</taxon>
        <taxon>Hypocreomycetidae</taxon>
        <taxon>Hypocreales</taxon>
        <taxon>Nectriaceae</taxon>
        <taxon>Fusarium</taxon>
        <taxon>Fusarium staphyleae species complex</taxon>
    </lineage>
</organism>
<name>A0A8H4XNK8_9HYPO</name>
<comment type="caution">
    <text evidence="2">The sequence shown here is derived from an EMBL/GenBank/DDBJ whole genome shotgun (WGS) entry which is preliminary data.</text>
</comment>
<reference evidence="2" key="2">
    <citation type="submission" date="2020-05" db="EMBL/GenBank/DDBJ databases">
        <authorList>
            <person name="Kim H.-S."/>
            <person name="Proctor R.H."/>
            <person name="Brown D.W."/>
        </authorList>
    </citation>
    <scope>NUCLEOTIDE SEQUENCE</scope>
    <source>
        <strain evidence="2">NRRL 22465</strain>
    </source>
</reference>
<proteinExistence type="predicted"/>
<evidence type="ECO:0000313" key="2">
    <source>
        <dbReference type="EMBL" id="KAF4982009.1"/>
    </source>
</evidence>
<evidence type="ECO:0008006" key="4">
    <source>
        <dbReference type="Google" id="ProtNLM"/>
    </source>
</evidence>
<dbReference type="AlphaFoldDB" id="A0A8H4XNK8"/>
<keyword evidence="3" id="KW-1185">Reference proteome</keyword>
<protein>
    <recommendedName>
        <fullName evidence="4">Pentatricopeptide repeat domain-containing protein</fullName>
    </recommendedName>
</protein>
<feature type="region of interest" description="Disordered" evidence="1">
    <location>
        <begin position="322"/>
        <end position="345"/>
    </location>
</feature>
<feature type="region of interest" description="Disordered" evidence="1">
    <location>
        <begin position="620"/>
        <end position="640"/>
    </location>
</feature>
<reference evidence="2" key="1">
    <citation type="journal article" date="2020" name="BMC Genomics">
        <title>Correction to: Identification and distribution of gene clusters required for synthesis of sphingolipid metabolism inhibitors in diverse species of the filamentous fungus Fusarium.</title>
        <authorList>
            <person name="Kim H.S."/>
            <person name="Lohmar J.M."/>
            <person name="Busman M."/>
            <person name="Brown D.W."/>
            <person name="Naumann T.A."/>
            <person name="Divon H.H."/>
            <person name="Lysoe E."/>
            <person name="Uhlig S."/>
            <person name="Proctor R.H."/>
        </authorList>
    </citation>
    <scope>NUCLEOTIDE SEQUENCE</scope>
    <source>
        <strain evidence="2">NRRL 22465</strain>
    </source>
</reference>
<dbReference type="OrthoDB" id="5366531at2759"/>
<dbReference type="EMBL" id="JABEYC010000137">
    <property type="protein sequence ID" value="KAF4982009.1"/>
    <property type="molecule type" value="Genomic_DNA"/>
</dbReference>
<accession>A0A8H4XNK8</accession>
<dbReference type="Proteomes" id="UP000635477">
    <property type="component" value="Unassembled WGS sequence"/>
</dbReference>
<feature type="compositionally biased region" description="Polar residues" evidence="1">
    <location>
        <begin position="333"/>
        <end position="342"/>
    </location>
</feature>
<evidence type="ECO:0000256" key="1">
    <source>
        <dbReference type="SAM" id="MobiDB-lite"/>
    </source>
</evidence>